<dbReference type="PANTHER" id="PTHR24359">
    <property type="entry name" value="SERINE/THREONINE-PROTEIN KINASE SBK1"/>
    <property type="match status" value="1"/>
</dbReference>
<dbReference type="SUPFAM" id="SSF56112">
    <property type="entry name" value="Protein kinase-like (PK-like)"/>
    <property type="match status" value="1"/>
</dbReference>
<feature type="domain" description="Protein kinase" evidence="1">
    <location>
        <begin position="203"/>
        <end position="469"/>
    </location>
</feature>
<dbReference type="AlphaFoldDB" id="A0AAE0JTV5"/>
<protein>
    <submittedName>
        <fullName evidence="2">Kinase-like domain-containing protein</fullName>
    </submittedName>
</protein>
<evidence type="ECO:0000313" key="3">
    <source>
        <dbReference type="Proteomes" id="UP001287356"/>
    </source>
</evidence>
<evidence type="ECO:0000259" key="1">
    <source>
        <dbReference type="PROSITE" id="PS50011"/>
    </source>
</evidence>
<keyword evidence="2" id="KW-0808">Transferase</keyword>
<name>A0AAE0JTV5_9PEZI</name>
<accession>A0AAE0JTV5</accession>
<keyword evidence="3" id="KW-1185">Reference proteome</keyword>
<dbReference type="Gene3D" id="1.10.510.10">
    <property type="entry name" value="Transferase(Phosphotransferase) domain 1"/>
    <property type="match status" value="1"/>
</dbReference>
<keyword evidence="2" id="KW-0418">Kinase</keyword>
<dbReference type="Proteomes" id="UP001287356">
    <property type="component" value="Unassembled WGS sequence"/>
</dbReference>
<dbReference type="InterPro" id="IPR000719">
    <property type="entry name" value="Prot_kinase_dom"/>
</dbReference>
<evidence type="ECO:0000313" key="2">
    <source>
        <dbReference type="EMBL" id="KAK3361455.1"/>
    </source>
</evidence>
<feature type="non-terminal residue" evidence="2">
    <location>
        <position position="469"/>
    </location>
</feature>
<dbReference type="InterPro" id="IPR011009">
    <property type="entry name" value="Kinase-like_dom_sf"/>
</dbReference>
<dbReference type="EMBL" id="JAULSN010000011">
    <property type="protein sequence ID" value="KAK3361455.1"/>
    <property type="molecule type" value="Genomic_DNA"/>
</dbReference>
<sequence>MRHDDLGSQIRVASIPSKCLAYTRDDVDFLPADALERLICQDNILRELAPHPTSPEVVSSILLRRKKLFAILTLIEQPQMIFRVIDEGIDDDCFPFWHRNGLTYYLDSSQLTDGKPKKTIVKSLGPDGAEWTSFHAKMFQREVQWQVWVPRFSLDCPCDGYQTSQIEPHRAFPFGVKLPFIDVSAVVDNLNPNRLDAKNDSFYQYGPSLSRHQVTKAYIHHAHRNPCRHREQTRTCDVTPFAVKIIEGKGTALHEIETLARFEKPAQYGHRLIRLLSSFEHAKRFYLIFPYADANLQQFWENEYPNVTDLPRGHGLAKWLAAELLGLARGLYLIHHPPPTPDDGTEEVLGRHADIKPENILWFRKERNPELEAVLVNQGEATRAADLPTGLLKICDFGIAEFHSEATVSMVNSHSVGGTHAYCAPEWRSPKPGEKISQAYDSWSLGCVLLHFVTWYVEGYPGIKKFLAA</sequence>
<dbReference type="SMART" id="SM00220">
    <property type="entry name" value="S_TKc"/>
    <property type="match status" value="1"/>
</dbReference>
<reference evidence="2" key="2">
    <citation type="submission" date="2023-06" db="EMBL/GenBank/DDBJ databases">
        <authorList>
            <consortium name="Lawrence Berkeley National Laboratory"/>
            <person name="Haridas S."/>
            <person name="Hensen N."/>
            <person name="Bonometti L."/>
            <person name="Westerberg I."/>
            <person name="Brannstrom I.O."/>
            <person name="Guillou S."/>
            <person name="Cros-Aarteil S."/>
            <person name="Calhoun S."/>
            <person name="Kuo A."/>
            <person name="Mondo S."/>
            <person name="Pangilinan J."/>
            <person name="Riley R."/>
            <person name="Labutti K."/>
            <person name="Andreopoulos B."/>
            <person name="Lipzen A."/>
            <person name="Chen C."/>
            <person name="Yanf M."/>
            <person name="Daum C."/>
            <person name="Ng V."/>
            <person name="Clum A."/>
            <person name="Steindorff A."/>
            <person name="Ohm R."/>
            <person name="Martin F."/>
            <person name="Silar P."/>
            <person name="Natvig D."/>
            <person name="Lalanne C."/>
            <person name="Gautier V."/>
            <person name="Ament-Velasquez S.L."/>
            <person name="Kruys A."/>
            <person name="Hutchinson M.I."/>
            <person name="Powell A.J."/>
            <person name="Barry K."/>
            <person name="Miller A.N."/>
            <person name="Grigoriev I.V."/>
            <person name="Debuchy R."/>
            <person name="Gladieux P."/>
            <person name="Thoren M.H."/>
            <person name="Johannesson H."/>
        </authorList>
    </citation>
    <scope>NUCLEOTIDE SEQUENCE</scope>
    <source>
        <strain evidence="2">CBS 958.72</strain>
    </source>
</reference>
<dbReference type="PROSITE" id="PS50011">
    <property type="entry name" value="PROTEIN_KINASE_DOM"/>
    <property type="match status" value="1"/>
</dbReference>
<proteinExistence type="predicted"/>
<dbReference type="GO" id="GO:0005524">
    <property type="term" value="F:ATP binding"/>
    <property type="evidence" value="ECO:0007669"/>
    <property type="project" value="InterPro"/>
</dbReference>
<organism evidence="2 3">
    <name type="scientific">Lasiosphaeria ovina</name>
    <dbReference type="NCBI Taxonomy" id="92902"/>
    <lineage>
        <taxon>Eukaryota</taxon>
        <taxon>Fungi</taxon>
        <taxon>Dikarya</taxon>
        <taxon>Ascomycota</taxon>
        <taxon>Pezizomycotina</taxon>
        <taxon>Sordariomycetes</taxon>
        <taxon>Sordariomycetidae</taxon>
        <taxon>Sordariales</taxon>
        <taxon>Lasiosphaeriaceae</taxon>
        <taxon>Lasiosphaeria</taxon>
    </lineage>
</organism>
<gene>
    <name evidence="2" type="ORF">B0T24DRAFT_585112</name>
</gene>
<reference evidence="2" key="1">
    <citation type="journal article" date="2023" name="Mol. Phylogenet. Evol.">
        <title>Genome-scale phylogeny and comparative genomics of the fungal order Sordariales.</title>
        <authorList>
            <person name="Hensen N."/>
            <person name="Bonometti L."/>
            <person name="Westerberg I."/>
            <person name="Brannstrom I.O."/>
            <person name="Guillou S."/>
            <person name="Cros-Aarteil S."/>
            <person name="Calhoun S."/>
            <person name="Haridas S."/>
            <person name="Kuo A."/>
            <person name="Mondo S."/>
            <person name="Pangilinan J."/>
            <person name="Riley R."/>
            <person name="LaButti K."/>
            <person name="Andreopoulos B."/>
            <person name="Lipzen A."/>
            <person name="Chen C."/>
            <person name="Yan M."/>
            <person name="Daum C."/>
            <person name="Ng V."/>
            <person name="Clum A."/>
            <person name="Steindorff A."/>
            <person name="Ohm R.A."/>
            <person name="Martin F."/>
            <person name="Silar P."/>
            <person name="Natvig D.O."/>
            <person name="Lalanne C."/>
            <person name="Gautier V."/>
            <person name="Ament-Velasquez S.L."/>
            <person name="Kruys A."/>
            <person name="Hutchinson M.I."/>
            <person name="Powell A.J."/>
            <person name="Barry K."/>
            <person name="Miller A.N."/>
            <person name="Grigoriev I.V."/>
            <person name="Debuchy R."/>
            <person name="Gladieux P."/>
            <person name="Hiltunen Thoren M."/>
            <person name="Johannesson H."/>
        </authorList>
    </citation>
    <scope>NUCLEOTIDE SEQUENCE</scope>
    <source>
        <strain evidence="2">CBS 958.72</strain>
    </source>
</reference>
<comment type="caution">
    <text evidence="2">The sequence shown here is derived from an EMBL/GenBank/DDBJ whole genome shotgun (WGS) entry which is preliminary data.</text>
</comment>
<dbReference type="PANTHER" id="PTHR24359:SF37">
    <property type="entry name" value="PROTEIN KINASE DOMAIN-CONTAINING PROTEIN"/>
    <property type="match status" value="1"/>
</dbReference>
<dbReference type="Pfam" id="PF00069">
    <property type="entry name" value="Pkinase"/>
    <property type="match status" value="1"/>
</dbReference>
<dbReference type="GO" id="GO:0004674">
    <property type="term" value="F:protein serine/threonine kinase activity"/>
    <property type="evidence" value="ECO:0007669"/>
    <property type="project" value="TreeGrafter"/>
</dbReference>